<evidence type="ECO:0000313" key="1">
    <source>
        <dbReference type="EMBL" id="MFC0261911.1"/>
    </source>
</evidence>
<proteinExistence type="predicted"/>
<protein>
    <submittedName>
        <fullName evidence="1">UDP-glucuronosyltransferase</fullName>
    </submittedName>
</protein>
<sequence length="124" mass="14412">MINFNYRPESYFDGSGPTTLLAKLLYPESQWGEEINIYANVIDGEYYFEAIDFYGNDIKLNPEKINQPLTLQELIFLIETMDVESKSAQGNVELTLSGIPEAESKLYPDLERYFSEKRNYYGLR</sequence>
<accession>A0ABV6FPX9</accession>
<comment type="caution">
    <text evidence="1">The sequence shown here is derived from an EMBL/GenBank/DDBJ whole genome shotgun (WGS) entry which is preliminary data.</text>
</comment>
<name>A0ABV6FPX9_9BACT</name>
<reference evidence="1 2" key="1">
    <citation type="submission" date="2024-09" db="EMBL/GenBank/DDBJ databases">
        <authorList>
            <person name="Sun Q."/>
            <person name="Mori K."/>
        </authorList>
    </citation>
    <scope>NUCLEOTIDE SEQUENCE [LARGE SCALE GENOMIC DNA]</scope>
    <source>
        <strain evidence="1 2">CCM 7650</strain>
    </source>
</reference>
<dbReference type="RefSeq" id="WP_382386354.1">
    <property type="nucleotide sequence ID" value="NZ_JBHLWI010000008.1"/>
</dbReference>
<dbReference type="EMBL" id="JBHLWI010000008">
    <property type="protein sequence ID" value="MFC0261911.1"/>
    <property type="molecule type" value="Genomic_DNA"/>
</dbReference>
<dbReference type="Proteomes" id="UP001589797">
    <property type="component" value="Unassembled WGS sequence"/>
</dbReference>
<gene>
    <name evidence="1" type="ORF">ACFFIP_04395</name>
</gene>
<evidence type="ECO:0000313" key="2">
    <source>
        <dbReference type="Proteomes" id="UP001589797"/>
    </source>
</evidence>
<keyword evidence="2" id="KW-1185">Reference proteome</keyword>
<organism evidence="1 2">
    <name type="scientific">Fontibacter flavus</name>
    <dbReference type="NCBI Taxonomy" id="654838"/>
    <lineage>
        <taxon>Bacteria</taxon>
        <taxon>Pseudomonadati</taxon>
        <taxon>Bacteroidota</taxon>
        <taxon>Cytophagia</taxon>
        <taxon>Cytophagales</taxon>
        <taxon>Cyclobacteriaceae</taxon>
        <taxon>Fontibacter</taxon>
    </lineage>
</organism>